<sequence>MMRKDKITVRVTEDEKSRFKDYCDNINLSPSRELRQHIINVLNYKESHIPISNGRNINILFMNIYNIVNNCECNDKARNELLKLLNELENNI</sequence>
<evidence type="ECO:0000313" key="2">
    <source>
        <dbReference type="Proteomes" id="UP000195305"/>
    </source>
</evidence>
<comment type="caution">
    <text evidence="1">The sequence shown here is derived from an EMBL/GenBank/DDBJ whole genome shotgun (WGS) entry which is preliminary data.</text>
</comment>
<evidence type="ECO:0000313" key="1">
    <source>
        <dbReference type="EMBL" id="OUQ33508.1"/>
    </source>
</evidence>
<dbReference type="Proteomes" id="UP000195305">
    <property type="component" value="Unassembled WGS sequence"/>
</dbReference>
<gene>
    <name evidence="1" type="ORF">B5E75_09910</name>
</gene>
<accession>A0A1Y4SUB3</accession>
<protein>
    <submittedName>
        <fullName evidence="1">Uncharacterized protein</fullName>
    </submittedName>
</protein>
<reference evidence="1 2" key="1">
    <citation type="journal article" date="2018" name="BMC Genomics">
        <title>Whole genome sequencing and function prediction of 133 gut anaerobes isolated from chicken caecum in pure cultures.</title>
        <authorList>
            <person name="Medvecky M."/>
            <person name="Cejkova D."/>
            <person name="Polansky O."/>
            <person name="Karasova D."/>
            <person name="Kubasova T."/>
            <person name="Cizek A."/>
            <person name="Rychlik I."/>
        </authorList>
    </citation>
    <scope>NUCLEOTIDE SEQUENCE [LARGE SCALE GENOMIC DNA]</scope>
    <source>
        <strain evidence="1 2">An13</strain>
    </source>
</reference>
<organism evidence="1 2">
    <name type="scientific">Massilimicrobiota timonensis</name>
    <dbReference type="NCBI Taxonomy" id="1776392"/>
    <lineage>
        <taxon>Bacteria</taxon>
        <taxon>Bacillati</taxon>
        <taxon>Bacillota</taxon>
        <taxon>Erysipelotrichia</taxon>
        <taxon>Erysipelotrichales</taxon>
        <taxon>Erysipelotrichaceae</taxon>
        <taxon>Massilimicrobiota</taxon>
    </lineage>
</organism>
<dbReference type="AlphaFoldDB" id="A0A1Y4SUB3"/>
<dbReference type="EMBL" id="NFLJ01000029">
    <property type="protein sequence ID" value="OUQ33508.1"/>
    <property type="molecule type" value="Genomic_DNA"/>
</dbReference>
<dbReference type="RefSeq" id="WP_087358807.1">
    <property type="nucleotide sequence ID" value="NZ_NFLJ01000029.1"/>
</dbReference>
<name>A0A1Y4SUB3_9FIRM</name>
<proteinExistence type="predicted"/>
<keyword evidence="2" id="KW-1185">Reference proteome</keyword>